<evidence type="ECO:0000256" key="3">
    <source>
        <dbReference type="SAM" id="Coils"/>
    </source>
</evidence>
<evidence type="ECO:0000256" key="4">
    <source>
        <dbReference type="SAM" id="MobiDB-lite"/>
    </source>
</evidence>
<keyword evidence="1" id="KW-0227">DNA damage</keyword>
<dbReference type="InterPro" id="IPR041006">
    <property type="entry name" value="Morc_S5"/>
</dbReference>
<dbReference type="GO" id="GO:0006281">
    <property type="term" value="P:DNA repair"/>
    <property type="evidence" value="ECO:0007669"/>
    <property type="project" value="UniProtKB-KW"/>
</dbReference>
<proteinExistence type="predicted"/>
<dbReference type="Proteomes" id="UP001153076">
    <property type="component" value="Unassembled WGS sequence"/>
</dbReference>
<evidence type="ECO:0000259" key="5">
    <source>
        <dbReference type="Pfam" id="PF17942"/>
    </source>
</evidence>
<evidence type="ECO:0000256" key="1">
    <source>
        <dbReference type="ARBA" id="ARBA00022763"/>
    </source>
</evidence>
<comment type="caution">
    <text evidence="6">The sequence shown here is derived from an EMBL/GenBank/DDBJ whole genome shotgun (WGS) entry which is preliminary data.</text>
</comment>
<reference evidence="6" key="1">
    <citation type="submission" date="2022-04" db="EMBL/GenBank/DDBJ databases">
        <title>Carnegiea gigantea Genome sequencing and assembly v2.</title>
        <authorList>
            <person name="Copetti D."/>
            <person name="Sanderson M.J."/>
            <person name="Burquez A."/>
            <person name="Wojciechowski M.F."/>
        </authorList>
    </citation>
    <scope>NUCLEOTIDE SEQUENCE</scope>
    <source>
        <strain evidence="6">SGP5-SGP5p</strain>
        <tissue evidence="6">Aerial part</tissue>
    </source>
</reference>
<dbReference type="PANTHER" id="PTHR23336:SF44">
    <property type="entry name" value="PROTEIN MICRORCHIDIA 6"/>
    <property type="match status" value="1"/>
</dbReference>
<dbReference type="Pfam" id="PF17942">
    <property type="entry name" value="Morc6_S5"/>
    <property type="match status" value="1"/>
</dbReference>
<protein>
    <recommendedName>
        <fullName evidence="5">Morc S5 domain-containing protein</fullName>
    </recommendedName>
</protein>
<gene>
    <name evidence="6" type="ORF">Cgig2_018087</name>
</gene>
<evidence type="ECO:0000313" key="6">
    <source>
        <dbReference type="EMBL" id="KAJ8433534.1"/>
    </source>
</evidence>
<evidence type="ECO:0000313" key="7">
    <source>
        <dbReference type="Proteomes" id="UP001153076"/>
    </source>
</evidence>
<accession>A0A9Q1JYN1</accession>
<name>A0A9Q1JYN1_9CARY</name>
<dbReference type="GO" id="GO:0016887">
    <property type="term" value="F:ATP hydrolysis activity"/>
    <property type="evidence" value="ECO:0007669"/>
    <property type="project" value="InterPro"/>
</dbReference>
<evidence type="ECO:0000256" key="2">
    <source>
        <dbReference type="ARBA" id="ARBA00023204"/>
    </source>
</evidence>
<organism evidence="6 7">
    <name type="scientific">Carnegiea gigantea</name>
    <dbReference type="NCBI Taxonomy" id="171969"/>
    <lineage>
        <taxon>Eukaryota</taxon>
        <taxon>Viridiplantae</taxon>
        <taxon>Streptophyta</taxon>
        <taxon>Embryophyta</taxon>
        <taxon>Tracheophyta</taxon>
        <taxon>Spermatophyta</taxon>
        <taxon>Magnoliopsida</taxon>
        <taxon>eudicotyledons</taxon>
        <taxon>Gunneridae</taxon>
        <taxon>Pentapetalae</taxon>
        <taxon>Caryophyllales</taxon>
        <taxon>Cactineae</taxon>
        <taxon>Cactaceae</taxon>
        <taxon>Cactoideae</taxon>
        <taxon>Echinocereeae</taxon>
        <taxon>Carnegiea</taxon>
    </lineage>
</organism>
<dbReference type="PANTHER" id="PTHR23336">
    <property type="entry name" value="ZINC FINGER CW-TYPE COILED-COIL DOMAIN PROTEIN 3"/>
    <property type="match status" value="1"/>
</dbReference>
<keyword evidence="2" id="KW-0234">DNA repair</keyword>
<dbReference type="InterPro" id="IPR045261">
    <property type="entry name" value="MORC_ATPase"/>
</dbReference>
<feature type="region of interest" description="Disordered" evidence="4">
    <location>
        <begin position="233"/>
        <end position="261"/>
    </location>
</feature>
<sequence length="261" mass="28670">MKRIPRTLRGGPMLLDSLTGGSIGCSHYTPWVLGGGSMCRHPWFQCLSPEPSSTGILEANFIDPTHNKQDFERTSLFQKLEARLKAKTAEYWRLPCGLIGYQTSKRVPSKKLLLQSLHPGGDICKEHDAGNGKSYRHDIPGRIREEYNPKESVANMEGHDESRSNKAAIQLEDNQDAEMLSLIEENDKLRSELVQIEKREEELNLKLQHLEGEVDDARSRYARLLVAMETAAGGGDGGSGSSAGNSGGIGPPSTATIITSR</sequence>
<feature type="domain" description="Morc S5" evidence="5">
    <location>
        <begin position="54"/>
        <end position="92"/>
    </location>
</feature>
<dbReference type="GO" id="GO:0005634">
    <property type="term" value="C:nucleus"/>
    <property type="evidence" value="ECO:0007669"/>
    <property type="project" value="TreeGrafter"/>
</dbReference>
<keyword evidence="7" id="KW-1185">Reference proteome</keyword>
<keyword evidence="3" id="KW-0175">Coiled coil</keyword>
<feature type="compositionally biased region" description="Gly residues" evidence="4">
    <location>
        <begin position="233"/>
        <end position="250"/>
    </location>
</feature>
<dbReference type="AlphaFoldDB" id="A0A9Q1JYN1"/>
<feature type="coiled-coil region" evidence="3">
    <location>
        <begin position="179"/>
        <end position="227"/>
    </location>
</feature>
<dbReference type="OrthoDB" id="1744130at2759"/>
<dbReference type="EMBL" id="JAKOGI010000531">
    <property type="protein sequence ID" value="KAJ8433534.1"/>
    <property type="molecule type" value="Genomic_DNA"/>
</dbReference>